<evidence type="ECO:0000313" key="3">
    <source>
        <dbReference type="Proteomes" id="UP001597525"/>
    </source>
</evidence>
<sequence length="89" mass="10445">MHQHITKEDLEVFKLELLSEIKRLINDENLALKPTDPGWLRSKAVRSLLNISPATLQNLRVTGRIRYRKVLGSYYYSKEDITLLFKDDD</sequence>
<dbReference type="EMBL" id="JBHUPB010000010">
    <property type="protein sequence ID" value="MFD2968839.1"/>
    <property type="molecule type" value="Genomic_DNA"/>
</dbReference>
<proteinExistence type="predicted"/>
<gene>
    <name evidence="2" type="ORF">ACFS7Y_15680</name>
</gene>
<accession>A0ABW6BJW8</accession>
<dbReference type="RefSeq" id="WP_320184894.1">
    <property type="nucleotide sequence ID" value="NZ_CP138332.1"/>
</dbReference>
<evidence type="ECO:0000313" key="2">
    <source>
        <dbReference type="EMBL" id="MFD2968839.1"/>
    </source>
</evidence>
<dbReference type="Proteomes" id="UP001597525">
    <property type="component" value="Unassembled WGS sequence"/>
</dbReference>
<evidence type="ECO:0000259" key="1">
    <source>
        <dbReference type="Pfam" id="PF12728"/>
    </source>
</evidence>
<dbReference type="Pfam" id="PF12728">
    <property type="entry name" value="HTH_17"/>
    <property type="match status" value="1"/>
</dbReference>
<dbReference type="PANTHER" id="PTHR34585:SF22">
    <property type="entry name" value="HELIX-TURN-HELIX DOMAIN-CONTAINING PROTEIN"/>
    <property type="match status" value="1"/>
</dbReference>
<keyword evidence="3" id="KW-1185">Reference proteome</keyword>
<reference evidence="3" key="1">
    <citation type="journal article" date="2019" name="Int. J. Syst. Evol. Microbiol.">
        <title>The Global Catalogue of Microorganisms (GCM) 10K type strain sequencing project: providing services to taxonomists for standard genome sequencing and annotation.</title>
        <authorList>
            <consortium name="The Broad Institute Genomics Platform"/>
            <consortium name="The Broad Institute Genome Sequencing Center for Infectious Disease"/>
            <person name="Wu L."/>
            <person name="Ma J."/>
        </authorList>
    </citation>
    <scope>NUCLEOTIDE SEQUENCE [LARGE SCALE GENOMIC DNA]</scope>
    <source>
        <strain evidence="3">KCTC 22814</strain>
    </source>
</reference>
<protein>
    <submittedName>
        <fullName evidence="2">Helix-turn-helix domain-containing protein</fullName>
    </submittedName>
</protein>
<dbReference type="InterPro" id="IPR041657">
    <property type="entry name" value="HTH_17"/>
</dbReference>
<dbReference type="PANTHER" id="PTHR34585">
    <property type="match status" value="1"/>
</dbReference>
<feature type="domain" description="Helix-turn-helix" evidence="1">
    <location>
        <begin position="39"/>
        <end position="81"/>
    </location>
</feature>
<comment type="caution">
    <text evidence="2">The sequence shown here is derived from an EMBL/GenBank/DDBJ whole genome shotgun (WGS) entry which is preliminary data.</text>
</comment>
<name>A0ABW6BJW8_9SPHI</name>
<organism evidence="2 3">
    <name type="scientific">Sphingobacterium bambusae</name>
    <dbReference type="NCBI Taxonomy" id="662858"/>
    <lineage>
        <taxon>Bacteria</taxon>
        <taxon>Pseudomonadati</taxon>
        <taxon>Bacteroidota</taxon>
        <taxon>Sphingobacteriia</taxon>
        <taxon>Sphingobacteriales</taxon>
        <taxon>Sphingobacteriaceae</taxon>
        <taxon>Sphingobacterium</taxon>
    </lineage>
</organism>